<dbReference type="RefSeq" id="WP_242777677.1">
    <property type="nucleotide sequence ID" value="NZ_JALDAY010000021.1"/>
</dbReference>
<protein>
    <recommendedName>
        <fullName evidence="5">Lipoprotein</fullName>
    </recommendedName>
</protein>
<proteinExistence type="predicted"/>
<keyword evidence="2" id="KW-0732">Signal</keyword>
<dbReference type="EMBL" id="JALDAY010000021">
    <property type="protein sequence ID" value="MCI3278740.1"/>
    <property type="molecule type" value="Genomic_DNA"/>
</dbReference>
<feature type="region of interest" description="Disordered" evidence="1">
    <location>
        <begin position="36"/>
        <end position="62"/>
    </location>
</feature>
<dbReference type="PANTHER" id="PTHR39335:SF1">
    <property type="entry name" value="BLL4220 PROTEIN"/>
    <property type="match status" value="1"/>
</dbReference>
<reference evidence="3" key="1">
    <citation type="submission" date="2022-03" db="EMBL/GenBank/DDBJ databases">
        <title>Streptomyces 7R015 and 7R016 isolated from Barleria lupulina in Thailand.</title>
        <authorList>
            <person name="Kanchanasin P."/>
            <person name="Phongsopitanun W."/>
            <person name="Tanasupawat S."/>
        </authorList>
    </citation>
    <scope>NUCLEOTIDE SEQUENCE</scope>
    <source>
        <strain evidence="3">7R015</strain>
    </source>
</reference>
<evidence type="ECO:0000256" key="1">
    <source>
        <dbReference type="SAM" id="MobiDB-lite"/>
    </source>
</evidence>
<feature type="chain" id="PRO_5046112913" description="Lipoprotein" evidence="2">
    <location>
        <begin position="28"/>
        <end position="219"/>
    </location>
</feature>
<name>A0ABS9YQA1_9ACTN</name>
<sequence>MTSLFTRRAVAASVLALCGALSLSACGKTISIGDSSTPAASAPASPSAAASPSSTASAPAQGAGNSALQVVDSTAKDNGLSGTGGTVVGAAVQEAPPKWVQLSAVTSVPLNAPHLININQAALYRFDADTAGSGQSACNDACAAKWPPVTIQEGGNVYLAGVDPKQVGAFRRQDGQVQITVGGWPLYRFSGDSKPGDLNGQGLDGKWFAAGPTGDKVTQ</sequence>
<dbReference type="PROSITE" id="PS51257">
    <property type="entry name" value="PROKAR_LIPOPROTEIN"/>
    <property type="match status" value="1"/>
</dbReference>
<evidence type="ECO:0000313" key="4">
    <source>
        <dbReference type="Proteomes" id="UP001165269"/>
    </source>
</evidence>
<dbReference type="Proteomes" id="UP001165269">
    <property type="component" value="Unassembled WGS sequence"/>
</dbReference>
<organism evidence="3 4">
    <name type="scientific">Streptomyces cylindrosporus</name>
    <dbReference type="NCBI Taxonomy" id="2927583"/>
    <lineage>
        <taxon>Bacteria</taxon>
        <taxon>Bacillati</taxon>
        <taxon>Actinomycetota</taxon>
        <taxon>Actinomycetes</taxon>
        <taxon>Kitasatosporales</taxon>
        <taxon>Streptomycetaceae</taxon>
        <taxon>Streptomyces</taxon>
    </lineage>
</organism>
<comment type="caution">
    <text evidence="3">The sequence shown here is derived from an EMBL/GenBank/DDBJ whole genome shotgun (WGS) entry which is preliminary data.</text>
</comment>
<evidence type="ECO:0000256" key="2">
    <source>
        <dbReference type="SAM" id="SignalP"/>
    </source>
</evidence>
<dbReference type="Pfam" id="PF03640">
    <property type="entry name" value="Lipoprotein_15"/>
    <property type="match status" value="2"/>
</dbReference>
<keyword evidence="4" id="KW-1185">Reference proteome</keyword>
<feature type="signal peptide" evidence="2">
    <location>
        <begin position="1"/>
        <end position="27"/>
    </location>
</feature>
<dbReference type="InterPro" id="IPR005297">
    <property type="entry name" value="Lipoprotein_repeat"/>
</dbReference>
<feature type="compositionally biased region" description="Low complexity" evidence="1">
    <location>
        <begin position="36"/>
        <end position="60"/>
    </location>
</feature>
<evidence type="ECO:0008006" key="5">
    <source>
        <dbReference type="Google" id="ProtNLM"/>
    </source>
</evidence>
<accession>A0ABS9YQA1</accession>
<evidence type="ECO:0000313" key="3">
    <source>
        <dbReference type="EMBL" id="MCI3278740.1"/>
    </source>
</evidence>
<gene>
    <name evidence="3" type="ORF">MQP27_47520</name>
</gene>
<dbReference type="PANTHER" id="PTHR39335">
    <property type="entry name" value="BLL4220 PROTEIN"/>
    <property type="match status" value="1"/>
</dbReference>